<evidence type="ECO:0000256" key="1">
    <source>
        <dbReference type="SAM" id="MobiDB-lite"/>
    </source>
</evidence>
<dbReference type="GO" id="GO:0004252">
    <property type="term" value="F:serine-type endopeptidase activity"/>
    <property type="evidence" value="ECO:0007669"/>
    <property type="project" value="InterPro"/>
</dbReference>
<organism evidence="4 5">
    <name type="scientific">Mangrovactinospora gilvigrisea</name>
    <dbReference type="NCBI Taxonomy" id="1428644"/>
    <lineage>
        <taxon>Bacteria</taxon>
        <taxon>Bacillati</taxon>
        <taxon>Actinomycetota</taxon>
        <taxon>Actinomycetes</taxon>
        <taxon>Kitasatosporales</taxon>
        <taxon>Streptomycetaceae</taxon>
        <taxon>Mangrovactinospora</taxon>
    </lineage>
</organism>
<dbReference type="InterPro" id="IPR036852">
    <property type="entry name" value="Peptidase_S8/S53_dom_sf"/>
</dbReference>
<sequence>MRLRSPGIRPVGLVAALATAAAVLAAPAAVADSGQAASGQSGGHGHAVRLTASALHKLSARYTPRSDGTPGLVAEARGDSSKAVSSSGTGGTGGSAASGTSKAATPDASGTKGFTEKGSWETPRGAASTLALGGTRDWVGIFSGGAITRYDADGNPVWQTTSHQLYTDWQVTGKVAYLSQEFSPVLYQGYDPYQPSTIGTHPYAQLDVNHDGTDDIAVAYSVGDSPPRPFTSPGSDLQSGTFVSVLDGKTGAMLWHKLLPGNVGSLTAQDGRLVVADATGPSWDVNPVATQGDSRSSLISYSFSAAAHGAVTGRTAWSYSTKAPWALWSDIEPMGGGRIAAGWTDTPMGLGNPRPADGHVLVLDNRTGKLIDDTKTPGFPRILHKDPASDRVLVAEQNDPLDAVRWDLTSIDPGNGKRSVIASRNGTIPEAFLVNSGAKGDQARYAVAELGINADLSDGQSDIAGLDASGRTLWTHTTASTVGGANAPTLSLTLSGTDKVYAAVADPAQESRTDAEAPDHSQLLAYATDGGTQLWSKAGAVVGDQITPYDGGLLTVGYDQTAYRFDPGRGTAAVLPLLGDVYGATAADVNGDGVKDLVVGGQSRGVFALDGRTLTKPQPKVLWRRTVSAAVRDLTLAPVADRHGRTAQRLVAATSHGFAVLEPRNGTLDADVNTGTFQYKAVVTDGHVLASGTELAAYRADGSKAWSYRPSGTTGKTVAYSTPATADGRVYLEYGGYRTGFSGTSDPAPTAVALNASDGSQVWTEQPTGATAAWIEPQAGAFASPFIPGAGGHGVAFAFGGDKPATGAHLVQTVDGTTGTVLSSDNSTGSPTFRGFAASKKYGLVEFGDSLLTVHPADGGALYRVHTLAEPQQAVFATATDGSETFVAAAGGVLRWTQPFPDDGKYDSSAGQVFALFAGKIVPADLFGGTATDLIAVQFDWAAYNLNENTGGYGWDSLALDSYQHGITVEEATGNTAAQSAQSAKQAQTATSGTTDAAAQPVTTHPLPIGNAIAPMHITRKEAVKAGTSTDAETTVGYTPQQIRTRLGLTGDGSGQTVAITAAYDYANAESDLNHFADHFGLPQTCDSVAKGTDCFDFQQVYASGSKPEADAGWSEEAALDIEWVHSTAPKAKIVLVEAADASAAALYKAIDVADTYHPAAVNNSWGMGEFSEESFYDDHCKLTDSVCTESTGDAGWPANYSSTNPYVLSVGGTHLVLDADGNTQSESAWSATGGGLSFFEKRPAYQDGVQSSAFRAAPDVSFDADPRTGVAVYTTAGGSPQWLEVGGTSLSSPIWAGILSTADQLRSAGGKAPLAVAGTGGDTLHKAVYGLGGALSDVTSGSNGACGAECTAGPGYDTVTGLGSPLAGVDKALAAKE</sequence>
<dbReference type="Gene3D" id="2.40.10.480">
    <property type="match status" value="1"/>
</dbReference>
<dbReference type="OrthoDB" id="3883291at2"/>
<feature type="region of interest" description="Disordered" evidence="1">
    <location>
        <begin position="978"/>
        <end position="1002"/>
    </location>
</feature>
<dbReference type="InterPro" id="IPR011047">
    <property type="entry name" value="Quinoprotein_ADH-like_sf"/>
</dbReference>
<keyword evidence="5" id="KW-1185">Reference proteome</keyword>
<keyword evidence="2" id="KW-0732">Signal</keyword>
<reference evidence="4 5" key="1">
    <citation type="submission" date="2016-10" db="EMBL/GenBank/DDBJ databases">
        <title>Genome sequence of Streptomyces gilvigriseus MUSC 26.</title>
        <authorList>
            <person name="Lee L.-H."/>
            <person name="Ser H.-L."/>
        </authorList>
    </citation>
    <scope>NUCLEOTIDE SEQUENCE [LARGE SCALE GENOMIC DNA]</scope>
    <source>
        <strain evidence="4 5">MUSC 26</strain>
    </source>
</reference>
<feature type="signal peptide" evidence="2">
    <location>
        <begin position="1"/>
        <end position="25"/>
    </location>
</feature>
<dbReference type="PANTHER" id="PTHR14218:SF15">
    <property type="entry name" value="TRIPEPTIDYL-PEPTIDASE 1"/>
    <property type="match status" value="1"/>
</dbReference>
<gene>
    <name evidence="4" type="ORF">BIV57_00045</name>
</gene>
<evidence type="ECO:0000256" key="2">
    <source>
        <dbReference type="SAM" id="SignalP"/>
    </source>
</evidence>
<feature type="compositionally biased region" description="Low complexity" evidence="1">
    <location>
        <begin position="978"/>
        <end position="995"/>
    </location>
</feature>
<evidence type="ECO:0000313" key="5">
    <source>
        <dbReference type="Proteomes" id="UP000243342"/>
    </source>
</evidence>
<evidence type="ECO:0000313" key="4">
    <source>
        <dbReference type="EMBL" id="OIV39541.1"/>
    </source>
</evidence>
<feature type="chain" id="PRO_5038464635" description="Peptidase S53 domain-containing protein" evidence="2">
    <location>
        <begin position="26"/>
        <end position="1378"/>
    </location>
</feature>
<feature type="domain" description="Peptidase S53" evidence="3">
    <location>
        <begin position="1037"/>
        <end position="1378"/>
    </location>
</feature>
<protein>
    <recommendedName>
        <fullName evidence="3">Peptidase S53 domain-containing protein</fullName>
    </recommendedName>
</protein>
<dbReference type="SUPFAM" id="SSF50998">
    <property type="entry name" value="Quinoprotein alcohol dehydrogenase-like"/>
    <property type="match status" value="3"/>
</dbReference>
<name>A0A1J7BLR1_9ACTN</name>
<dbReference type="CDD" id="cd04056">
    <property type="entry name" value="Peptidases_S53"/>
    <property type="match status" value="1"/>
</dbReference>
<dbReference type="STRING" id="1428644.BIV57_00045"/>
<dbReference type="Proteomes" id="UP000243342">
    <property type="component" value="Unassembled WGS sequence"/>
</dbReference>
<dbReference type="PANTHER" id="PTHR14218">
    <property type="entry name" value="PROTEASE S8 TRIPEPTIDYL PEPTIDASE I CLN2"/>
    <property type="match status" value="1"/>
</dbReference>
<dbReference type="EMBL" id="MLCF01000001">
    <property type="protein sequence ID" value="OIV39541.1"/>
    <property type="molecule type" value="Genomic_DNA"/>
</dbReference>
<feature type="region of interest" description="Disordered" evidence="1">
    <location>
        <begin position="61"/>
        <end position="122"/>
    </location>
</feature>
<dbReference type="InterPro" id="IPR030400">
    <property type="entry name" value="Sedolisin_dom"/>
</dbReference>
<dbReference type="GO" id="GO:0008240">
    <property type="term" value="F:tripeptidyl-peptidase activity"/>
    <property type="evidence" value="ECO:0007669"/>
    <property type="project" value="TreeGrafter"/>
</dbReference>
<accession>A0A1J7BLR1</accession>
<dbReference type="Gene3D" id="3.40.50.200">
    <property type="entry name" value="Peptidase S8/S53 domain"/>
    <property type="match status" value="1"/>
</dbReference>
<comment type="caution">
    <text evidence="4">The sequence shown here is derived from an EMBL/GenBank/DDBJ whole genome shotgun (WGS) entry which is preliminary data.</text>
</comment>
<dbReference type="RefSeq" id="WP_071654478.1">
    <property type="nucleotide sequence ID" value="NZ_MLCF01000001.1"/>
</dbReference>
<evidence type="ECO:0000259" key="3">
    <source>
        <dbReference type="PROSITE" id="PS51695"/>
    </source>
</evidence>
<dbReference type="InterPro" id="IPR050819">
    <property type="entry name" value="Tripeptidyl-peptidase_I"/>
</dbReference>
<proteinExistence type="predicted"/>
<dbReference type="GO" id="GO:0006508">
    <property type="term" value="P:proteolysis"/>
    <property type="evidence" value="ECO:0007669"/>
    <property type="project" value="InterPro"/>
</dbReference>
<dbReference type="PROSITE" id="PS51695">
    <property type="entry name" value="SEDOLISIN"/>
    <property type="match status" value="1"/>
</dbReference>
<dbReference type="SUPFAM" id="SSF52743">
    <property type="entry name" value="Subtilisin-like"/>
    <property type="match status" value="1"/>
</dbReference>